<evidence type="ECO:0000256" key="1">
    <source>
        <dbReference type="ARBA" id="ARBA00006484"/>
    </source>
</evidence>
<dbReference type="PRINTS" id="PR00081">
    <property type="entry name" value="GDHRDH"/>
</dbReference>
<dbReference type="SUPFAM" id="SSF51735">
    <property type="entry name" value="NAD(P)-binding Rossmann-fold domains"/>
    <property type="match status" value="1"/>
</dbReference>
<dbReference type="Gene3D" id="3.40.50.720">
    <property type="entry name" value="NAD(P)-binding Rossmann-like Domain"/>
    <property type="match status" value="1"/>
</dbReference>
<dbReference type="AlphaFoldDB" id="A0A8J4E0L7"/>
<evidence type="ECO:0000259" key="3">
    <source>
        <dbReference type="SMART" id="SM00822"/>
    </source>
</evidence>
<dbReference type="Pfam" id="PF13561">
    <property type="entry name" value="adh_short_C2"/>
    <property type="match status" value="1"/>
</dbReference>
<reference evidence="4" key="1">
    <citation type="submission" date="2021-01" db="EMBL/GenBank/DDBJ databases">
        <title>Whole genome shotgun sequence of Virgisporangium aurantiacum NBRC 16421.</title>
        <authorList>
            <person name="Komaki H."/>
            <person name="Tamura T."/>
        </authorList>
    </citation>
    <scope>NUCLEOTIDE SEQUENCE</scope>
    <source>
        <strain evidence="4">NBRC 16421</strain>
    </source>
</reference>
<dbReference type="FunFam" id="3.40.50.720:FF:000084">
    <property type="entry name" value="Short-chain dehydrogenase reductase"/>
    <property type="match status" value="1"/>
</dbReference>
<gene>
    <name evidence="4" type="primary">fabG_6</name>
    <name evidence="4" type="ORF">Vau01_053660</name>
</gene>
<dbReference type="EMBL" id="BOPG01000033">
    <property type="protein sequence ID" value="GIJ57850.1"/>
    <property type="molecule type" value="Genomic_DNA"/>
</dbReference>
<dbReference type="InterPro" id="IPR020904">
    <property type="entry name" value="Sc_DH/Rdtase_CS"/>
</dbReference>
<evidence type="ECO:0000256" key="2">
    <source>
        <dbReference type="ARBA" id="ARBA00023002"/>
    </source>
</evidence>
<evidence type="ECO:0000313" key="5">
    <source>
        <dbReference type="Proteomes" id="UP000612585"/>
    </source>
</evidence>
<name>A0A8J4E0L7_9ACTN</name>
<comment type="similarity">
    <text evidence="1">Belongs to the short-chain dehydrogenases/reductases (SDR) family.</text>
</comment>
<organism evidence="4 5">
    <name type="scientific">Virgisporangium aurantiacum</name>
    <dbReference type="NCBI Taxonomy" id="175570"/>
    <lineage>
        <taxon>Bacteria</taxon>
        <taxon>Bacillati</taxon>
        <taxon>Actinomycetota</taxon>
        <taxon>Actinomycetes</taxon>
        <taxon>Micromonosporales</taxon>
        <taxon>Micromonosporaceae</taxon>
        <taxon>Virgisporangium</taxon>
    </lineage>
</organism>
<proteinExistence type="inferred from homology"/>
<dbReference type="SMART" id="SM00822">
    <property type="entry name" value="PKS_KR"/>
    <property type="match status" value="1"/>
</dbReference>
<dbReference type="PROSITE" id="PS00061">
    <property type="entry name" value="ADH_SHORT"/>
    <property type="match status" value="1"/>
</dbReference>
<dbReference type="RefSeq" id="WP_203997637.1">
    <property type="nucleotide sequence ID" value="NZ_BOPG01000033.1"/>
</dbReference>
<dbReference type="PANTHER" id="PTHR43639:SF1">
    <property type="entry name" value="SHORT-CHAIN DEHYDROGENASE_REDUCTASE FAMILY PROTEIN"/>
    <property type="match status" value="1"/>
</dbReference>
<dbReference type="CDD" id="cd05233">
    <property type="entry name" value="SDR_c"/>
    <property type="match status" value="1"/>
</dbReference>
<dbReference type="InterPro" id="IPR057326">
    <property type="entry name" value="KR_dom"/>
</dbReference>
<protein>
    <submittedName>
        <fullName evidence="4">3-oxoacyl-ACP reductase</fullName>
    </submittedName>
</protein>
<comment type="caution">
    <text evidence="4">The sequence shown here is derived from an EMBL/GenBank/DDBJ whole genome shotgun (WGS) entry which is preliminary data.</text>
</comment>
<dbReference type="PANTHER" id="PTHR43639">
    <property type="entry name" value="OXIDOREDUCTASE, SHORT-CHAIN DEHYDROGENASE/REDUCTASE FAMILY (AFU_ORTHOLOGUE AFUA_5G02870)"/>
    <property type="match status" value="1"/>
</dbReference>
<dbReference type="InterPro" id="IPR036291">
    <property type="entry name" value="NAD(P)-bd_dom_sf"/>
</dbReference>
<dbReference type="PRINTS" id="PR00080">
    <property type="entry name" value="SDRFAMILY"/>
</dbReference>
<accession>A0A8J4E0L7</accession>
<keyword evidence="5" id="KW-1185">Reference proteome</keyword>
<dbReference type="Proteomes" id="UP000612585">
    <property type="component" value="Unassembled WGS sequence"/>
</dbReference>
<dbReference type="GO" id="GO:0016491">
    <property type="term" value="F:oxidoreductase activity"/>
    <property type="evidence" value="ECO:0007669"/>
    <property type="project" value="UniProtKB-KW"/>
</dbReference>
<sequence length="247" mass="24826">MSTALQDKVALVTGGSRGIGAAIALRLAADGADVAFTYQSNHDRAAGVVEKIKDSGRRAVAIVADSADPVAVRAAVEQAVGALGRLDVLVNNAGVGILKPFTDAGVDEFDRTMAVNVRAAFVAAQAAVPHMSAGGRIVNIGSNVADRTVFPGFSMYATSKAALVGLTKALGRELGPRAITVNLVQPGATDTDLNPADGPDAPAQVALTALGRYASPAEVAAMVAYLAGPEAAYVTGAALTVDGGFNV</sequence>
<evidence type="ECO:0000313" key="4">
    <source>
        <dbReference type="EMBL" id="GIJ57850.1"/>
    </source>
</evidence>
<dbReference type="InterPro" id="IPR002347">
    <property type="entry name" value="SDR_fam"/>
</dbReference>
<keyword evidence="2" id="KW-0560">Oxidoreductase</keyword>
<feature type="domain" description="Ketoreductase" evidence="3">
    <location>
        <begin position="8"/>
        <end position="187"/>
    </location>
</feature>